<dbReference type="EMBL" id="JBBWWR010000012">
    <property type="protein sequence ID" value="KAK8958087.1"/>
    <property type="molecule type" value="Genomic_DNA"/>
</dbReference>
<dbReference type="Proteomes" id="UP001412067">
    <property type="component" value="Unassembled WGS sequence"/>
</dbReference>
<accession>A0ABR2M2D0</accession>
<comment type="caution">
    <text evidence="1">The sequence shown here is derived from an EMBL/GenBank/DDBJ whole genome shotgun (WGS) entry which is preliminary data.</text>
</comment>
<gene>
    <name evidence="1" type="ORF">KSP40_PGU012869</name>
</gene>
<sequence>MSNLSYNRGDSFWPLNVNVVILLKRLNTSFLTSKIAEAVWKFLCEHLWDYSNFLLSHS</sequence>
<reference evidence="1 2" key="1">
    <citation type="journal article" date="2022" name="Nat. Plants">
        <title>Genomes of leafy and leafless Platanthera orchids illuminate the evolution of mycoheterotrophy.</title>
        <authorList>
            <person name="Li M.H."/>
            <person name="Liu K.W."/>
            <person name="Li Z."/>
            <person name="Lu H.C."/>
            <person name="Ye Q.L."/>
            <person name="Zhang D."/>
            <person name="Wang J.Y."/>
            <person name="Li Y.F."/>
            <person name="Zhong Z.M."/>
            <person name="Liu X."/>
            <person name="Yu X."/>
            <person name="Liu D.K."/>
            <person name="Tu X.D."/>
            <person name="Liu B."/>
            <person name="Hao Y."/>
            <person name="Liao X.Y."/>
            <person name="Jiang Y.T."/>
            <person name="Sun W.H."/>
            <person name="Chen J."/>
            <person name="Chen Y.Q."/>
            <person name="Ai Y."/>
            <person name="Zhai J.W."/>
            <person name="Wu S.S."/>
            <person name="Zhou Z."/>
            <person name="Hsiao Y.Y."/>
            <person name="Wu W.L."/>
            <person name="Chen Y.Y."/>
            <person name="Lin Y.F."/>
            <person name="Hsu J.L."/>
            <person name="Li C.Y."/>
            <person name="Wang Z.W."/>
            <person name="Zhao X."/>
            <person name="Zhong W.Y."/>
            <person name="Ma X.K."/>
            <person name="Ma L."/>
            <person name="Huang J."/>
            <person name="Chen G.Z."/>
            <person name="Huang M.Z."/>
            <person name="Huang L."/>
            <person name="Peng D.H."/>
            <person name="Luo Y.B."/>
            <person name="Zou S.Q."/>
            <person name="Chen S.P."/>
            <person name="Lan S."/>
            <person name="Tsai W.C."/>
            <person name="Van de Peer Y."/>
            <person name="Liu Z.J."/>
        </authorList>
    </citation>
    <scope>NUCLEOTIDE SEQUENCE [LARGE SCALE GENOMIC DNA]</scope>
    <source>
        <strain evidence="1">Lor288</strain>
    </source>
</reference>
<organism evidence="1 2">
    <name type="scientific">Platanthera guangdongensis</name>
    <dbReference type="NCBI Taxonomy" id="2320717"/>
    <lineage>
        <taxon>Eukaryota</taxon>
        <taxon>Viridiplantae</taxon>
        <taxon>Streptophyta</taxon>
        <taxon>Embryophyta</taxon>
        <taxon>Tracheophyta</taxon>
        <taxon>Spermatophyta</taxon>
        <taxon>Magnoliopsida</taxon>
        <taxon>Liliopsida</taxon>
        <taxon>Asparagales</taxon>
        <taxon>Orchidaceae</taxon>
        <taxon>Orchidoideae</taxon>
        <taxon>Orchideae</taxon>
        <taxon>Orchidinae</taxon>
        <taxon>Platanthera</taxon>
    </lineage>
</organism>
<protein>
    <submittedName>
        <fullName evidence="1">Uncharacterized protein</fullName>
    </submittedName>
</protein>
<evidence type="ECO:0000313" key="2">
    <source>
        <dbReference type="Proteomes" id="UP001412067"/>
    </source>
</evidence>
<proteinExistence type="predicted"/>
<name>A0ABR2M2D0_9ASPA</name>
<evidence type="ECO:0000313" key="1">
    <source>
        <dbReference type="EMBL" id="KAK8958087.1"/>
    </source>
</evidence>
<keyword evidence="2" id="KW-1185">Reference proteome</keyword>